<evidence type="ECO:0000313" key="1">
    <source>
        <dbReference type="EMBL" id="CAI9712638.1"/>
    </source>
</evidence>
<evidence type="ECO:0000313" key="2">
    <source>
        <dbReference type="Proteomes" id="UP001162501"/>
    </source>
</evidence>
<sequence length="160" mass="17955">MPGLLPLDSTGFHWILLDAVSPAVTSQNVSRCCKWIKPRPLPWVRGLSPWTIREVPGLTGGCEWAPRVLRLLSWLPQEQACEESQRKTETETARNSRRPSVAVTLPRHTGGILPLQLRSVLRSTLLVQPTLKGRGLHKSSTAGGTRHWETIQKAAYPRRR</sequence>
<proteinExistence type="predicted"/>
<dbReference type="EMBL" id="OX596092">
    <property type="protein sequence ID" value="CAI9712638.1"/>
    <property type="molecule type" value="Genomic_DNA"/>
</dbReference>
<gene>
    <name evidence="1" type="ORF">MRATA1EN3_LOCUS23851</name>
</gene>
<reference evidence="1" key="1">
    <citation type="submission" date="2023-05" db="EMBL/GenBank/DDBJ databases">
        <authorList>
            <consortium name="ELIXIR-Norway"/>
        </authorList>
    </citation>
    <scope>NUCLEOTIDE SEQUENCE</scope>
</reference>
<dbReference type="Proteomes" id="UP001162501">
    <property type="component" value="Chromosome 8"/>
</dbReference>
<name>A0ACB0FJI3_RANTA</name>
<protein>
    <submittedName>
        <fullName evidence="1">Uncharacterized protein</fullName>
    </submittedName>
</protein>
<organism evidence="1 2">
    <name type="scientific">Rangifer tarandus platyrhynchus</name>
    <name type="common">Svalbard reindeer</name>
    <dbReference type="NCBI Taxonomy" id="3082113"/>
    <lineage>
        <taxon>Eukaryota</taxon>
        <taxon>Metazoa</taxon>
        <taxon>Chordata</taxon>
        <taxon>Craniata</taxon>
        <taxon>Vertebrata</taxon>
        <taxon>Euteleostomi</taxon>
        <taxon>Mammalia</taxon>
        <taxon>Eutheria</taxon>
        <taxon>Laurasiatheria</taxon>
        <taxon>Artiodactyla</taxon>
        <taxon>Ruminantia</taxon>
        <taxon>Pecora</taxon>
        <taxon>Cervidae</taxon>
        <taxon>Odocoileinae</taxon>
        <taxon>Rangifer</taxon>
    </lineage>
</organism>
<accession>A0ACB0FJI3</accession>